<feature type="domain" description="Rad50/SbcC-type AAA" evidence="3">
    <location>
        <begin position="7"/>
        <end position="220"/>
    </location>
</feature>
<evidence type="ECO:0000256" key="1">
    <source>
        <dbReference type="SAM" id="Coils"/>
    </source>
</evidence>
<feature type="compositionally biased region" description="Polar residues" evidence="2">
    <location>
        <begin position="874"/>
        <end position="884"/>
    </location>
</feature>
<dbReference type="PANTHER" id="PTHR32114:SF2">
    <property type="entry name" value="ABC TRANSPORTER ABCH.3"/>
    <property type="match status" value="1"/>
</dbReference>
<keyword evidence="5" id="KW-1185">Reference proteome</keyword>
<feature type="coiled-coil region" evidence="1">
    <location>
        <begin position="832"/>
        <end position="859"/>
    </location>
</feature>
<protein>
    <submittedName>
        <fullName evidence="4">AAA family ATPase</fullName>
    </submittedName>
</protein>
<gene>
    <name evidence="4" type="ORF">KIH79_00580</name>
</gene>
<keyword evidence="1" id="KW-0175">Coiled coil</keyword>
<feature type="region of interest" description="Disordered" evidence="2">
    <location>
        <begin position="254"/>
        <end position="306"/>
    </location>
</feature>
<evidence type="ECO:0000259" key="3">
    <source>
        <dbReference type="Pfam" id="PF13476"/>
    </source>
</evidence>
<dbReference type="PANTHER" id="PTHR32114">
    <property type="entry name" value="ABC TRANSPORTER ABCH.3"/>
    <property type="match status" value="1"/>
</dbReference>
<dbReference type="EMBL" id="JAHBBH010000001">
    <property type="protein sequence ID" value="MBW3091470.1"/>
    <property type="molecule type" value="Genomic_DNA"/>
</dbReference>
<evidence type="ECO:0000313" key="5">
    <source>
        <dbReference type="Proteomes" id="UP000700815"/>
    </source>
</evidence>
<feature type="coiled-coil region" evidence="1">
    <location>
        <begin position="649"/>
        <end position="708"/>
    </location>
</feature>
<dbReference type="Proteomes" id="UP000700815">
    <property type="component" value="Unassembled WGS sequence"/>
</dbReference>
<accession>A0ABS6WBP5</accession>
<dbReference type="RefSeq" id="WP_219057594.1">
    <property type="nucleotide sequence ID" value="NZ_JAHBBH010000001.1"/>
</dbReference>
<feature type="coiled-coil region" evidence="1">
    <location>
        <begin position="554"/>
        <end position="588"/>
    </location>
</feature>
<organism evidence="4 5">
    <name type="scientific">Bifidobacterium miconis</name>
    <dbReference type="NCBI Taxonomy" id="2834435"/>
    <lineage>
        <taxon>Bacteria</taxon>
        <taxon>Bacillati</taxon>
        <taxon>Actinomycetota</taxon>
        <taxon>Actinomycetes</taxon>
        <taxon>Bifidobacteriales</taxon>
        <taxon>Bifidobacteriaceae</taxon>
        <taxon>Bifidobacterium</taxon>
    </lineage>
</organism>
<sequence length="1169" mass="130131">MKLIAMKFQGVGPYKGEFAIDFAALTSSHMFLIDGETGAGKTTILDCLTFALYGATSNGEDGESKQRFRSRFLMNDRTETYVDLMFASGDEYYEVRRSPAYEQPKSNGKGFTNHASKVSLMRVDTGIAGLVETAANDPQRYFDYAEAADHRKEITTREKEAGEEITRIIGLDRRQFGRTIMLAQGQFSAFLRMNPEDRTNLIKDLLGAEVYQRIQDELKDRCNAMRKDVANRDTALVSSIMHARSVARQIGSIAQPNGDASSDGSSDDSGVNGTADVTATDRARTYDDADNMRETNETGALVSDNAPWGLTDAGTINVPLHSPEQIRAIIDETTGRVSAMLAQRLTDGKRAVEEAERAAEHAQLLSQTVESLRERADREASDLHALLNLNSQHDSVEADRRSLDRSDEAKPIVAQQRERAKQLGELEQRKRQLSATTDELHAYPARQSMADEREQAVKAAAGTEAARKDLEQADTHERLIAEAEQSRQRHAQALNALDKARAEVQERRTALEHMQSPESLDEEIQNTDQRLGGEQGLRDQLARGEELLQHAQRAEQLTVLIPAQQRQLDEARQAEHDAERTVQLVEQSVRDSGAAQYAEGLVEGEACPVCGSEHHPKLAVKPDDEHSSRELESLKERFEHARKHTQDAYVQLQQSNGMLESERQQAESLSVEEARQRIDELQQRIVDLDDVRRRREELMRSKKAVNAAIEAVTAAEKQQTGAETDERAARERMEADRRRAEGYTTASVRQDRELAQHKLAEAEAQGKHAEQLQRRIDEYDALDKRRIEQQTQVDALAYALGETERTLTDLVHGSRFDSAEDAQQACLADDVAAELHERIDRYQNQVTAARANLNRSRATLQSLVSELSGNMRSVLQLPDPSSTLDETDRAARAHDANDSNRDASAAEPVSVRDNGTLTALGDAIAALDIEAFRIARQQANDRLNTANTEYGSIRTLGDGWERALHDLDGHADAWQKLRERFEPLQSMSALTNAETNSASMAKRKMSLITYAVTARFRDVLDRANELLADIQGGIYELRLDDNADASAGRNKKLGLAITVFDRRTEQERNPVTLSGGETFFVSLALALALADIIQAENGGVAMDTLFVDEGFGTLSGEYLNDVVDMLRRISRNRDIGIISHVDWLKDQIAERISVSRVTPDGESRLDVIA</sequence>
<evidence type="ECO:0000313" key="4">
    <source>
        <dbReference type="EMBL" id="MBW3091470.1"/>
    </source>
</evidence>
<feature type="compositionally biased region" description="Basic and acidic residues" evidence="2">
    <location>
        <begin position="279"/>
        <end position="296"/>
    </location>
</feature>
<dbReference type="Pfam" id="PF13558">
    <property type="entry name" value="SbcC_Walker_B"/>
    <property type="match status" value="1"/>
</dbReference>
<feature type="region of interest" description="Disordered" evidence="2">
    <location>
        <begin position="874"/>
        <end position="910"/>
    </location>
</feature>
<name>A0ABS6WBP5_9BIFI</name>
<feature type="compositionally biased region" description="Low complexity" evidence="2">
    <location>
        <begin position="258"/>
        <end position="278"/>
    </location>
</feature>
<feature type="coiled-coil region" evidence="1">
    <location>
        <begin position="745"/>
        <end position="772"/>
    </location>
</feature>
<feature type="region of interest" description="Disordered" evidence="2">
    <location>
        <begin position="393"/>
        <end position="412"/>
    </location>
</feature>
<dbReference type="Pfam" id="PF13476">
    <property type="entry name" value="AAA_23"/>
    <property type="match status" value="1"/>
</dbReference>
<feature type="region of interest" description="Disordered" evidence="2">
    <location>
        <begin position="506"/>
        <end position="530"/>
    </location>
</feature>
<reference evidence="4 5" key="1">
    <citation type="submission" date="2021-05" db="EMBL/GenBank/DDBJ databases">
        <title>Phylogenetic classification of ten novel species belonging to the genus Bifidobacterium comprising B. colchicus sp. nov., B. abeli sp. nov., B. bicoloris sp. nov., B. guerezis sp. nov., B. rosaliae sp. nov., B. santillanensis sp. nov., B. argentati sp. nov., B. amazzoni sp. nov., B. pluviali sp. nov., and B. pinnaculum sp. nov.</title>
        <authorList>
            <person name="Lugli G.A."/>
            <person name="Ruiz Garcia L."/>
            <person name="Margolles A."/>
            <person name="Ventura M."/>
        </authorList>
    </citation>
    <scope>NUCLEOTIDE SEQUENCE [LARGE SCALE GENOMIC DNA]</scope>
    <source>
        <strain evidence="4 5">82T10</strain>
    </source>
</reference>
<feature type="compositionally biased region" description="Basic and acidic residues" evidence="2">
    <location>
        <begin position="394"/>
        <end position="412"/>
    </location>
</feature>
<dbReference type="InterPro" id="IPR038729">
    <property type="entry name" value="Rad50/SbcC_AAA"/>
</dbReference>
<feature type="compositionally biased region" description="Basic and acidic residues" evidence="2">
    <location>
        <begin position="886"/>
        <end position="901"/>
    </location>
</feature>
<proteinExistence type="predicted"/>
<comment type="caution">
    <text evidence="4">The sequence shown here is derived from an EMBL/GenBank/DDBJ whole genome shotgun (WGS) entry which is preliminary data.</text>
</comment>
<evidence type="ECO:0000256" key="2">
    <source>
        <dbReference type="SAM" id="MobiDB-lite"/>
    </source>
</evidence>